<gene>
    <name evidence="1" type="ORF">GCM10007140_36390</name>
</gene>
<proteinExistence type="predicted"/>
<keyword evidence="2" id="KW-1185">Reference proteome</keyword>
<dbReference type="RefSeq" id="WP_188389932.1">
    <property type="nucleotide sequence ID" value="NZ_BMFK01000006.1"/>
</dbReference>
<reference evidence="1" key="1">
    <citation type="journal article" date="2014" name="Int. J. Syst. Evol. Microbiol.">
        <title>Complete genome sequence of Corynebacterium casei LMG S-19264T (=DSM 44701T), isolated from a smear-ripened cheese.</title>
        <authorList>
            <consortium name="US DOE Joint Genome Institute (JGI-PGF)"/>
            <person name="Walter F."/>
            <person name="Albersmeier A."/>
            <person name="Kalinowski J."/>
            <person name="Ruckert C."/>
        </authorList>
    </citation>
    <scope>NUCLEOTIDE SEQUENCE</scope>
    <source>
        <strain evidence="1">CGMCC 1.12698</strain>
    </source>
</reference>
<dbReference type="Proteomes" id="UP000605259">
    <property type="component" value="Unassembled WGS sequence"/>
</dbReference>
<reference evidence="1" key="2">
    <citation type="submission" date="2020-09" db="EMBL/GenBank/DDBJ databases">
        <authorList>
            <person name="Sun Q."/>
            <person name="Zhou Y."/>
        </authorList>
    </citation>
    <scope>NUCLEOTIDE SEQUENCE</scope>
    <source>
        <strain evidence="1">CGMCC 1.12698</strain>
    </source>
</reference>
<accession>A0A917EU75</accession>
<evidence type="ECO:0008006" key="3">
    <source>
        <dbReference type="Google" id="ProtNLM"/>
    </source>
</evidence>
<name>A0A917EU75_9BACI</name>
<evidence type="ECO:0000313" key="2">
    <source>
        <dbReference type="Proteomes" id="UP000605259"/>
    </source>
</evidence>
<dbReference type="AlphaFoldDB" id="A0A917EU75"/>
<organism evidence="1 2">
    <name type="scientific">Priestia taiwanensis</name>
    <dbReference type="NCBI Taxonomy" id="1347902"/>
    <lineage>
        <taxon>Bacteria</taxon>
        <taxon>Bacillati</taxon>
        <taxon>Bacillota</taxon>
        <taxon>Bacilli</taxon>
        <taxon>Bacillales</taxon>
        <taxon>Bacillaceae</taxon>
        <taxon>Priestia</taxon>
    </lineage>
</organism>
<dbReference type="EMBL" id="BMFK01000006">
    <property type="protein sequence ID" value="GGE83582.1"/>
    <property type="molecule type" value="Genomic_DNA"/>
</dbReference>
<protein>
    <recommendedName>
        <fullName evidence="3">Asp/Glu/Hydantoin racemase</fullName>
    </recommendedName>
</protein>
<sequence length="215" mass="24497">MRKRIGCLHAHHSNCAYIEQALANYYVEFTHVVGPVLGNQGTSLEQIRPHVKFLAESKVDAILITCTNYIALLQGEELQVEVPIIKLDEPYFEQICRIERPQIITFTNPETVQGTMNRLYAYAEEQGTKMDVDVRVIDGTFELIMQGRKVEYDDAIEKALMEVIMKEHAVLSVAQLSMVDATKRIEERIATVVLNPLEPLIDMIIERVGLEKIVR</sequence>
<evidence type="ECO:0000313" key="1">
    <source>
        <dbReference type="EMBL" id="GGE83582.1"/>
    </source>
</evidence>
<comment type="caution">
    <text evidence="1">The sequence shown here is derived from an EMBL/GenBank/DDBJ whole genome shotgun (WGS) entry which is preliminary data.</text>
</comment>